<dbReference type="EMBL" id="JHEG04000001">
    <property type="protein sequence ID" value="KAF3888449.1"/>
    <property type="molecule type" value="Genomic_DNA"/>
</dbReference>
<dbReference type="InterPro" id="IPR049774">
    <property type="entry name" value="EPS_HpsA-like"/>
</dbReference>
<evidence type="ECO:0000313" key="3">
    <source>
        <dbReference type="EMBL" id="KAF3888449.1"/>
    </source>
</evidence>
<dbReference type="Proteomes" id="UP000029738">
    <property type="component" value="Unassembled WGS sequence"/>
</dbReference>
<dbReference type="NCBIfam" id="NF038301">
    <property type="entry name" value="EPS_HpsA"/>
    <property type="match status" value="1"/>
</dbReference>
<feature type="region of interest" description="Disordered" evidence="1">
    <location>
        <begin position="1285"/>
        <end position="1306"/>
    </location>
</feature>
<evidence type="ECO:0000256" key="1">
    <source>
        <dbReference type="SAM" id="MobiDB-lite"/>
    </source>
</evidence>
<protein>
    <submittedName>
        <fullName evidence="4">Uncharacterized protein</fullName>
    </submittedName>
</protein>
<proteinExistence type="predicted"/>
<evidence type="ECO:0000313" key="4">
    <source>
        <dbReference type="EMBL" id="KIE12666.1"/>
    </source>
</evidence>
<keyword evidence="5" id="KW-1185">Reference proteome</keyword>
<reference evidence="3" key="2">
    <citation type="submission" date="2019-11" db="EMBL/GenBank/DDBJ databases">
        <title>Improved Assembly of Tolypothrix boutellei genome.</title>
        <authorList>
            <person name="Sarangi A.N."/>
            <person name="Mukherjee M."/>
            <person name="Ghosh S."/>
            <person name="Singh D."/>
            <person name="Das A."/>
            <person name="Kant S."/>
            <person name="Prusty A."/>
            <person name="Tripathy S."/>
        </authorList>
    </citation>
    <scope>NUCLEOTIDE SEQUENCE</scope>
    <source>
        <strain evidence="3">VB521301</strain>
    </source>
</reference>
<reference evidence="4" key="1">
    <citation type="journal article" date="2015" name="Genome Announc.">
        <title>Draft Genome Sequence of Tolypothrix boutellei Strain VB521301.</title>
        <authorList>
            <person name="Chandrababunaidu M.M."/>
            <person name="Singh D."/>
            <person name="Sen D."/>
            <person name="Bhan S."/>
            <person name="Das S."/>
            <person name="Gupta A."/>
            <person name="Adhikary S.P."/>
            <person name="Tripathy S."/>
        </authorList>
    </citation>
    <scope>NUCLEOTIDE SEQUENCE</scope>
    <source>
        <strain evidence="4">VB521301</strain>
    </source>
</reference>
<keyword evidence="2" id="KW-0472">Membrane</keyword>
<organism evidence="4">
    <name type="scientific">Tolypothrix bouteillei VB521301</name>
    <dbReference type="NCBI Taxonomy" id="1479485"/>
    <lineage>
        <taxon>Bacteria</taxon>
        <taxon>Bacillati</taxon>
        <taxon>Cyanobacteriota</taxon>
        <taxon>Cyanophyceae</taxon>
        <taxon>Nostocales</taxon>
        <taxon>Tolypothrichaceae</taxon>
        <taxon>Tolypothrix</taxon>
    </lineage>
</organism>
<keyword evidence="2" id="KW-0812">Transmembrane</keyword>
<evidence type="ECO:0000313" key="5">
    <source>
        <dbReference type="Proteomes" id="UP000029738"/>
    </source>
</evidence>
<sequence>MKRNSKLVKATRNFYQKLCSSSPLTIKEQSLWLLRAFLVTRKQPEWVNAGFVLPTVAMVALVVVLLTTAILFRSFERSKNASNVRVNEATLNAAAPAIDRVRAKLDALFNDPTLPRGTPSDNALYDALKKDKYRLGDETRLKLAYNFNGTAGIQTPSTLEDDETLKTVWRFPVDTDNNGKYDSYTLYGLYFRTPSRDSSTGNFNRKRNPLEARTPPMDNSATNSQCAKAAGFSSLVGNSNWYKLQSGNLGKSFFVYTVNVPITPSEYSSLPSTSTLQYEPSQSNSEAYKGNKGFVALEFQQDRARIPLVYNAVWYENDLEIITGATALTLNGRIHTNGNLLVGVTENAGNMTLRQVSSKTSCFYNQENGQITVGGNVGNGSLGQTSVKGVTVDLYRGYGEAISSAEISSTNRSTDSNGGALIGFNDAAFNQRIAAMKISALALCTTCNSATTTTNFKTAVAAATYYPADVRSNVAQKVQDTDTLDDAKKTLSTEIELYLKQRTRRVPFAEVSDVTGSTTFAGFNTTDGLEVPQSWREPINSSNQLTGITPAITLATQQLNAVFPTFQKKRGIQFYLGDRVFIGNNLPAKWKQADGKYVGLEANQYIKNSSGTAIKWTEPPTPEPQQDESRWRNTQIQSIADLGISERGKFWEQKAAENPANPLDSVGGVRIVTGAGIYVDGSGASNLTTGPFYGRQDYSFLPIPNAADNTVVWPDTMPMSSPTSTFKGDLLMRATAVYHFKIESGIAQTPVACVSSYFDPTDATTAKNRVNIDGGYGIDTANGRSNNGVVYDYPSNGRSTFFNTYKTRLVRQGNLKYPNGRWVNKPLKDALDKIGSGSSVPNTGLEFAHYSAIDTALCAISILAGASPATTLTNKPPHGAIKEASFVDGREVKQISPLDTSTSTSTTDTTTTYDLDLEQRQPLEVRVTDIDLGLLARTPIIQSGSTTDYFLPYSGIIYATRDDGLRDESTPGSESQLLSPTDFRLDPTRRPNGIRLINGATLARDPSTNQNKYEPKEKGLILATDLPAYIKGAFNIHRTSTTSTTEIEEFTQTETGTPSTPFYDRSTPETKFACRINRTGCSNVVGEGDYWRPATIIADAMTLLSNTFQEGFRSQGDYDLNNNTGIPLESNLVPSNLNNLSSTNLTTVLPAGLDTRRRSRLKNGFWENNYVTSANWWQTTGNKNFPLANSGSYLMNGVTPIQRRIDSNPMYVMEMCRQEVIEQCTPDNWVVGFDINGNGNLNDTVSGIIEKDVKANQLGKAIAIAKANSSLGGADNIVNNTESGGWDTQFTSSNSSGNKSIRQRLGAGDTGSTALVATDRRYPRRVAFARNATNQLVETSSGVYKPIGVGCPLDTTGTAFNNNGCTYTTGTRNPGEHYGITGDSALLFRTTSSGTNPSTNPTINNNQSLFYYPPIDADGNGSSDLDGQPLLVPVLQIHDANATFSSGQVSLRQDQTTALQEDFRTKWTQVATTNTTFNATFVVGNSPSRPSEVSSGLQNFVRFLENWRNIDVKISGSFIQLTRSAFATAPLAPIFTARQSTNNNATATDNLSIFDFLVDSYPTPNVNGISPFYTPPNRRWGFDVGLLSEQPDLFAQRFTTPPTSRPNEFFREVGRDDPWVQALLCAGKASNVTGIVGGTTPTVSYSRAVSPEYYSNSCESVPNN</sequence>
<dbReference type="EMBL" id="JHEG02000019">
    <property type="protein sequence ID" value="KIE12666.1"/>
    <property type="molecule type" value="Genomic_DNA"/>
</dbReference>
<feature type="transmembrane region" description="Helical" evidence="2">
    <location>
        <begin position="51"/>
        <end position="72"/>
    </location>
</feature>
<feature type="region of interest" description="Disordered" evidence="1">
    <location>
        <begin position="197"/>
        <end position="223"/>
    </location>
</feature>
<accession>A0A0C1NIM4</accession>
<dbReference type="OrthoDB" id="468482at2"/>
<gene>
    <name evidence="4" type="ORF">DA73_0203860</name>
    <name evidence="3" type="ORF">DA73_0400025365</name>
</gene>
<dbReference type="RefSeq" id="WP_038074074.1">
    <property type="nucleotide sequence ID" value="NZ_JHEG04000001.1"/>
</dbReference>
<feature type="region of interest" description="Disordered" evidence="1">
    <location>
        <begin position="612"/>
        <end position="632"/>
    </location>
</feature>
<keyword evidence="2" id="KW-1133">Transmembrane helix</keyword>
<name>A0A0C1NIM4_9CYAN</name>
<feature type="compositionally biased region" description="Polar residues" evidence="1">
    <location>
        <begin position="1285"/>
        <end position="1300"/>
    </location>
</feature>
<comment type="caution">
    <text evidence="4">The sequence shown here is derived from an EMBL/GenBank/DDBJ whole genome shotgun (WGS) entry which is preliminary data.</text>
</comment>
<dbReference type="STRING" id="1479485.DA73_0203860"/>
<evidence type="ECO:0000256" key="2">
    <source>
        <dbReference type="SAM" id="Phobius"/>
    </source>
</evidence>